<sequence>MQVHKPMSLGLATRPIEYRRRFGLCITASLHIPFAQAEGGTLWGEQSMWSFLAEEMAVPLIDEGIAKLTPEFLVHGRAHADPARPGACAVRAQVGPLQKTLLVFGERHWHGDRPSAPQPFESLPLDWAHAYGGADFALNPAGRGRTAVDGVHWLPNIESPAARLQQPDQAVPPAGFGALEPLHPWRAAHRGTYDETYLREHAPGFAPDLDWRHFNMAPPDQWFEQPLRGDEAFAFDHLHPTRPRVEGRLPGLRARVFADYALAGGETRLREVPLRLTTLWFFPHAERAIALFQGLAEIATDDGSDIRCLLGAVERVGAPRDDAHYAAVLDKRADPAMGALQALNDADLLPEGLDDLDPDAELRKQAFAGDQLQAEAQRRRAESEVTLARAQARALGRDPDALGLRMPPVDRAPTRPAELVAYLERQQKEAQRQHWAMLDDVLTQAEKALEMAARQKLDLPALAHRGPPRFNAEERLAEMAALAQGRAFDRPGMHAGLVRQEAAERMGYLQSAHAQLPAAPMAPAPARALRAEIERAVAVGLRQFARMDLTGADLSGLDLRGCDFSGAWLESANLSQANISGADFTAAVLAHADLRGVVAVGTRLMGANLGRARLSGAVFDEAQLEQATLMHCGFGDTQWRRATLTGAMLFESQWGRVDWTGAVAPGQTFHKLDLQGLVLAEADLTAATFIECALDGVDLRGARLSQATFMGCRLAGARLGGALLDGAVFAQQCDAAGADFSQARLVGANLGSMGLAGARFAQSRLDGAFLCEADCTGADLRLASAQGALLRRTRLRGAQMAGINLKDAVLQHADLRGADLRRSNLFAADLSRVRLDGDVRLEGALLTRARTWPRLTPQQQEAA</sequence>
<evidence type="ECO:0000259" key="2">
    <source>
        <dbReference type="Pfam" id="PF09937"/>
    </source>
</evidence>
<dbReference type="STRING" id="433924.NS331_05565"/>
<protein>
    <submittedName>
        <fullName evidence="3">Uncharacterized protein YjbI with pentapeptide repeats</fullName>
    </submittedName>
</protein>
<evidence type="ECO:0000313" key="4">
    <source>
        <dbReference type="Proteomes" id="UP000255265"/>
    </source>
</evidence>
<accession>A0A370FP30</accession>
<dbReference type="PANTHER" id="PTHR47485:SF1">
    <property type="entry name" value="THYLAKOID LUMENAL 17.4 KDA PROTEIN, CHLOROPLASTIC"/>
    <property type="match status" value="1"/>
</dbReference>
<organism evidence="3 4">
    <name type="scientific">Pseudacidovorax intermedius</name>
    <dbReference type="NCBI Taxonomy" id="433924"/>
    <lineage>
        <taxon>Bacteria</taxon>
        <taxon>Pseudomonadati</taxon>
        <taxon>Pseudomonadota</taxon>
        <taxon>Betaproteobacteria</taxon>
        <taxon>Burkholderiales</taxon>
        <taxon>Comamonadaceae</taxon>
        <taxon>Pseudacidovorax</taxon>
    </lineage>
</organism>
<dbReference type="Gene3D" id="2.160.20.80">
    <property type="entry name" value="E3 ubiquitin-protein ligase SopA"/>
    <property type="match status" value="2"/>
</dbReference>
<dbReference type="InterPro" id="IPR001646">
    <property type="entry name" value="5peptide_repeat"/>
</dbReference>
<dbReference type="RefSeq" id="WP_114802056.1">
    <property type="nucleotide sequence ID" value="NZ_QQAV01000001.1"/>
</dbReference>
<evidence type="ECO:0000313" key="3">
    <source>
        <dbReference type="EMBL" id="RDI29492.1"/>
    </source>
</evidence>
<feature type="domain" description="DUF2169" evidence="2">
    <location>
        <begin position="26"/>
        <end position="289"/>
    </location>
</feature>
<proteinExistence type="predicted"/>
<dbReference type="Pfam" id="PF00805">
    <property type="entry name" value="Pentapeptide"/>
    <property type="match status" value="4"/>
</dbReference>
<reference evidence="3 4" key="1">
    <citation type="submission" date="2018-07" db="EMBL/GenBank/DDBJ databases">
        <title>Genomic Encyclopedia of Type Strains, Phase IV (KMG-IV): sequencing the most valuable type-strain genomes for metagenomic binning, comparative biology and taxonomic classification.</title>
        <authorList>
            <person name="Goeker M."/>
        </authorList>
    </citation>
    <scope>NUCLEOTIDE SEQUENCE [LARGE SCALE GENOMIC DNA]</scope>
    <source>
        <strain evidence="3 4">DSM 21352</strain>
    </source>
</reference>
<name>A0A370FP30_9BURK</name>
<comment type="caution">
    <text evidence="3">The sequence shown here is derived from an EMBL/GenBank/DDBJ whole genome shotgun (WGS) entry which is preliminary data.</text>
</comment>
<dbReference type="OrthoDB" id="237820at2"/>
<dbReference type="AlphaFoldDB" id="A0A370FP30"/>
<dbReference type="PANTHER" id="PTHR47485">
    <property type="entry name" value="THYLAKOID LUMENAL 17.4 KDA PROTEIN, CHLOROPLASTIC"/>
    <property type="match status" value="1"/>
</dbReference>
<dbReference type="Proteomes" id="UP000255265">
    <property type="component" value="Unassembled WGS sequence"/>
</dbReference>
<dbReference type="Pfam" id="PF09937">
    <property type="entry name" value="DUF2169"/>
    <property type="match status" value="1"/>
</dbReference>
<gene>
    <name evidence="3" type="ORF">DFR41_1011248</name>
</gene>
<keyword evidence="4" id="KW-1185">Reference proteome</keyword>
<keyword evidence="1" id="KW-0677">Repeat</keyword>
<dbReference type="SUPFAM" id="SSF141571">
    <property type="entry name" value="Pentapeptide repeat-like"/>
    <property type="match status" value="2"/>
</dbReference>
<dbReference type="InterPro" id="IPR018683">
    <property type="entry name" value="DUF2169"/>
</dbReference>
<dbReference type="EMBL" id="QQAV01000001">
    <property type="protein sequence ID" value="RDI29492.1"/>
    <property type="molecule type" value="Genomic_DNA"/>
</dbReference>
<dbReference type="Pfam" id="PF13599">
    <property type="entry name" value="Pentapeptide_4"/>
    <property type="match status" value="1"/>
</dbReference>
<evidence type="ECO:0000256" key="1">
    <source>
        <dbReference type="ARBA" id="ARBA00022737"/>
    </source>
</evidence>